<keyword evidence="3" id="KW-1185">Reference proteome</keyword>
<feature type="region of interest" description="Disordered" evidence="1">
    <location>
        <begin position="40"/>
        <end position="70"/>
    </location>
</feature>
<evidence type="ECO:0000313" key="3">
    <source>
        <dbReference type="Proteomes" id="UP001054837"/>
    </source>
</evidence>
<comment type="caution">
    <text evidence="2">The sequence shown here is derived from an EMBL/GenBank/DDBJ whole genome shotgun (WGS) entry which is preliminary data.</text>
</comment>
<sequence length="157" mass="17877">MDSAKECESKFAFQQSGLFREFARARLSLQGYLKLQRIKMHTTDSRRNGDRSSSQSQERAKGEGKGVGVGWKNQHRSIALNMNGDGLRERMRKQICISTKWIIQGIRKDQVPAARYIKLQRIKMHTADGGQGRHCFQRCLWNILGVFFGFGTKGVGL</sequence>
<dbReference type="AlphaFoldDB" id="A0AAV4VTC8"/>
<dbReference type="Proteomes" id="UP001054837">
    <property type="component" value="Unassembled WGS sequence"/>
</dbReference>
<name>A0AAV4VTC8_9ARAC</name>
<dbReference type="EMBL" id="BPLQ01013528">
    <property type="protein sequence ID" value="GIY72874.1"/>
    <property type="molecule type" value="Genomic_DNA"/>
</dbReference>
<evidence type="ECO:0000313" key="2">
    <source>
        <dbReference type="EMBL" id="GIY72874.1"/>
    </source>
</evidence>
<evidence type="ECO:0000256" key="1">
    <source>
        <dbReference type="SAM" id="MobiDB-lite"/>
    </source>
</evidence>
<proteinExistence type="predicted"/>
<accession>A0AAV4VTC8</accession>
<organism evidence="2 3">
    <name type="scientific">Caerostris darwini</name>
    <dbReference type="NCBI Taxonomy" id="1538125"/>
    <lineage>
        <taxon>Eukaryota</taxon>
        <taxon>Metazoa</taxon>
        <taxon>Ecdysozoa</taxon>
        <taxon>Arthropoda</taxon>
        <taxon>Chelicerata</taxon>
        <taxon>Arachnida</taxon>
        <taxon>Araneae</taxon>
        <taxon>Araneomorphae</taxon>
        <taxon>Entelegynae</taxon>
        <taxon>Araneoidea</taxon>
        <taxon>Araneidae</taxon>
        <taxon>Caerostris</taxon>
    </lineage>
</organism>
<gene>
    <name evidence="2" type="ORF">CDAR_305951</name>
</gene>
<protein>
    <submittedName>
        <fullName evidence="2">Uncharacterized protein</fullName>
    </submittedName>
</protein>
<feature type="compositionally biased region" description="Basic and acidic residues" evidence="1">
    <location>
        <begin position="41"/>
        <end position="50"/>
    </location>
</feature>
<reference evidence="2 3" key="1">
    <citation type="submission" date="2021-06" db="EMBL/GenBank/DDBJ databases">
        <title>Caerostris darwini draft genome.</title>
        <authorList>
            <person name="Kono N."/>
            <person name="Arakawa K."/>
        </authorList>
    </citation>
    <scope>NUCLEOTIDE SEQUENCE [LARGE SCALE GENOMIC DNA]</scope>
</reference>